<dbReference type="PROSITE" id="PS51918">
    <property type="entry name" value="RADICAL_SAM"/>
    <property type="match status" value="1"/>
</dbReference>
<dbReference type="SFLD" id="SFLDS00029">
    <property type="entry name" value="Radical_SAM"/>
    <property type="match status" value="1"/>
</dbReference>
<evidence type="ECO:0000259" key="5">
    <source>
        <dbReference type="PROSITE" id="PS51918"/>
    </source>
</evidence>
<name>A0A3E2WY33_9FIRM</name>
<evidence type="ECO:0000256" key="1">
    <source>
        <dbReference type="ARBA" id="ARBA00022691"/>
    </source>
</evidence>
<reference evidence="6 7" key="1">
    <citation type="submission" date="2018-08" db="EMBL/GenBank/DDBJ databases">
        <title>A genome reference for cultivated species of the human gut microbiota.</title>
        <authorList>
            <person name="Zou Y."/>
            <person name="Xue W."/>
            <person name="Luo G."/>
        </authorList>
    </citation>
    <scope>NUCLEOTIDE SEQUENCE [LARGE SCALE GENOMIC DNA]</scope>
    <source>
        <strain evidence="6 7">AF19-21</strain>
    </source>
</reference>
<feature type="domain" description="Radical SAM core" evidence="5">
    <location>
        <begin position="56"/>
        <end position="271"/>
    </location>
</feature>
<dbReference type="GO" id="GO:0016740">
    <property type="term" value="F:transferase activity"/>
    <property type="evidence" value="ECO:0007669"/>
    <property type="project" value="TreeGrafter"/>
</dbReference>
<proteinExistence type="predicted"/>
<dbReference type="SUPFAM" id="SSF102114">
    <property type="entry name" value="Radical SAM enzymes"/>
    <property type="match status" value="1"/>
</dbReference>
<dbReference type="GO" id="GO:0051536">
    <property type="term" value="F:iron-sulfur cluster binding"/>
    <property type="evidence" value="ECO:0007669"/>
    <property type="project" value="UniProtKB-KW"/>
</dbReference>
<evidence type="ECO:0000256" key="3">
    <source>
        <dbReference type="ARBA" id="ARBA00023004"/>
    </source>
</evidence>
<organism evidence="6 7">
    <name type="scientific">Hungatella hathewayi</name>
    <dbReference type="NCBI Taxonomy" id="154046"/>
    <lineage>
        <taxon>Bacteria</taxon>
        <taxon>Bacillati</taxon>
        <taxon>Bacillota</taxon>
        <taxon>Clostridia</taxon>
        <taxon>Lachnospirales</taxon>
        <taxon>Lachnospiraceae</taxon>
        <taxon>Hungatella</taxon>
    </lineage>
</organism>
<keyword evidence="4" id="KW-0411">Iron-sulfur</keyword>
<dbReference type="InterPro" id="IPR058240">
    <property type="entry name" value="rSAM_sf"/>
</dbReference>
<keyword evidence="2" id="KW-0479">Metal-binding</keyword>
<dbReference type="InterPro" id="IPR007197">
    <property type="entry name" value="rSAM"/>
</dbReference>
<dbReference type="Gene3D" id="3.20.20.70">
    <property type="entry name" value="Aldolase class I"/>
    <property type="match status" value="1"/>
</dbReference>
<sequence length="332" mass="36723">MMISFSNHVDGLEAIFRKVDENQDLTKDDAVKLLSIDSHSSEFYALLAKANELSRREYGRKGYVFAQIGLNSAPCTGNCKFCSLARDSFVVEDKTEKPLEDILAEASRAVEEKADALFLMTTADYGVERFLEVSGEVKKLLTPEMMFIANIGDFGLETAKRLKEVGYTGVYHIVRMNEGQDTDLPKEQRIATLDAIKAAGLELIYCVEPIGPEHTYEQIADEMLRAREYSVNVMACMKRVGVPGTPLFDKGEITDLELAKIVAAARLVTRPKQSMNVHEPKQMALLAGVNQLYAEIGINPRDCSVETGTNRGCSIPEVRAMLAQADYDTCGS</sequence>
<keyword evidence="1" id="KW-0949">S-adenosyl-L-methionine</keyword>
<protein>
    <submittedName>
        <fullName evidence="6">Radical SAM protein</fullName>
    </submittedName>
</protein>
<dbReference type="PANTHER" id="PTHR43726">
    <property type="entry name" value="3-METHYLORNITHINE SYNTHASE"/>
    <property type="match status" value="1"/>
</dbReference>
<dbReference type="InterPro" id="IPR006638">
    <property type="entry name" value="Elp3/MiaA/NifB-like_rSAM"/>
</dbReference>
<keyword evidence="3" id="KW-0408">Iron</keyword>
<evidence type="ECO:0000256" key="4">
    <source>
        <dbReference type="ARBA" id="ARBA00023014"/>
    </source>
</evidence>
<accession>A0A3E2WY33</accession>
<dbReference type="AlphaFoldDB" id="A0A3E2WY33"/>
<comment type="caution">
    <text evidence="6">The sequence shown here is derived from an EMBL/GenBank/DDBJ whole genome shotgun (WGS) entry which is preliminary data.</text>
</comment>
<dbReference type="SMART" id="SM00729">
    <property type="entry name" value="Elp3"/>
    <property type="match status" value="1"/>
</dbReference>
<evidence type="ECO:0000256" key="2">
    <source>
        <dbReference type="ARBA" id="ARBA00022723"/>
    </source>
</evidence>
<evidence type="ECO:0000313" key="6">
    <source>
        <dbReference type="EMBL" id="RGC33077.1"/>
    </source>
</evidence>
<dbReference type="PANTHER" id="PTHR43726:SF1">
    <property type="entry name" value="BIOTIN SYNTHASE"/>
    <property type="match status" value="1"/>
</dbReference>
<evidence type="ECO:0000313" key="7">
    <source>
        <dbReference type="Proteomes" id="UP000261111"/>
    </source>
</evidence>
<dbReference type="InterPro" id="IPR013785">
    <property type="entry name" value="Aldolase_TIM"/>
</dbReference>
<gene>
    <name evidence="6" type="ORF">DWX41_07640</name>
</gene>
<dbReference type="EMBL" id="QVIA01000007">
    <property type="protein sequence ID" value="RGC33077.1"/>
    <property type="molecule type" value="Genomic_DNA"/>
</dbReference>
<dbReference type="GO" id="GO:0046872">
    <property type="term" value="F:metal ion binding"/>
    <property type="evidence" value="ECO:0007669"/>
    <property type="project" value="UniProtKB-KW"/>
</dbReference>
<dbReference type="InterPro" id="IPR034422">
    <property type="entry name" value="HydE/PylB-like"/>
</dbReference>
<dbReference type="Proteomes" id="UP000261111">
    <property type="component" value="Unassembled WGS sequence"/>
</dbReference>